<dbReference type="Pfam" id="PF01609">
    <property type="entry name" value="DDE_Tnp_1"/>
    <property type="match status" value="1"/>
</dbReference>
<dbReference type="AlphaFoldDB" id="A0A0F9MMN9"/>
<dbReference type="GO" id="GO:0004803">
    <property type="term" value="F:transposase activity"/>
    <property type="evidence" value="ECO:0007669"/>
    <property type="project" value="InterPro"/>
</dbReference>
<gene>
    <name evidence="2" type="ORF">LCGC14_1055320</name>
</gene>
<reference evidence="2" key="1">
    <citation type="journal article" date="2015" name="Nature">
        <title>Complex archaea that bridge the gap between prokaryotes and eukaryotes.</title>
        <authorList>
            <person name="Spang A."/>
            <person name="Saw J.H."/>
            <person name="Jorgensen S.L."/>
            <person name="Zaremba-Niedzwiedzka K."/>
            <person name="Martijn J."/>
            <person name="Lind A.E."/>
            <person name="van Eijk R."/>
            <person name="Schleper C."/>
            <person name="Guy L."/>
            <person name="Ettema T.J."/>
        </authorList>
    </citation>
    <scope>NUCLEOTIDE SEQUENCE</scope>
</reference>
<proteinExistence type="predicted"/>
<evidence type="ECO:0000313" key="2">
    <source>
        <dbReference type="EMBL" id="KKN08575.1"/>
    </source>
</evidence>
<comment type="caution">
    <text evidence="2">The sequence shown here is derived from an EMBL/GenBank/DDBJ whole genome shotgun (WGS) entry which is preliminary data.</text>
</comment>
<evidence type="ECO:0000259" key="1">
    <source>
        <dbReference type="Pfam" id="PF01609"/>
    </source>
</evidence>
<dbReference type="InterPro" id="IPR002559">
    <property type="entry name" value="Transposase_11"/>
</dbReference>
<name>A0A0F9MMN9_9ZZZZ</name>
<dbReference type="EMBL" id="LAZR01004439">
    <property type="protein sequence ID" value="KKN08575.1"/>
    <property type="molecule type" value="Genomic_DNA"/>
</dbReference>
<accession>A0A0F9MMN9</accession>
<organism evidence="2">
    <name type="scientific">marine sediment metagenome</name>
    <dbReference type="NCBI Taxonomy" id="412755"/>
    <lineage>
        <taxon>unclassified sequences</taxon>
        <taxon>metagenomes</taxon>
        <taxon>ecological metagenomes</taxon>
    </lineage>
</organism>
<sequence>MKIDRFRRLLDVTVAEAVGTKILPPRSALAAIDSTGLEAHHTSHYFVKRRAKGGRSWQKTTYRRFPKLAVVCACRSHFILSAVTIRGPSLDITHLERAAVDAVFRHRFGTLLADAGYDAEWAHHLLRLELSVRSIIPPLIGRQTTKLPTGYYRRLMRTRFAKKTYGQRWQVETVYSMIKRRQGDSLSAHTVHSQNRVMRLMVIAHNIMILRHTYRVFYRAPDTPSTEQEERLLISRSAIESSERPTAVVGHYLGNPRLQLHAGGLCLPRRSISVRISVLLTFVLLT</sequence>
<feature type="domain" description="Transposase IS4-like" evidence="1">
    <location>
        <begin position="29"/>
        <end position="207"/>
    </location>
</feature>
<dbReference type="GO" id="GO:0006313">
    <property type="term" value="P:DNA transposition"/>
    <property type="evidence" value="ECO:0007669"/>
    <property type="project" value="InterPro"/>
</dbReference>
<dbReference type="GO" id="GO:0003677">
    <property type="term" value="F:DNA binding"/>
    <property type="evidence" value="ECO:0007669"/>
    <property type="project" value="InterPro"/>
</dbReference>
<protein>
    <recommendedName>
        <fullName evidence="1">Transposase IS4-like domain-containing protein</fullName>
    </recommendedName>
</protein>